<dbReference type="Pfam" id="PF01149">
    <property type="entry name" value="Fapy_DNA_glyco"/>
    <property type="match status" value="1"/>
</dbReference>
<keyword evidence="9" id="KW-0862">Zinc</keyword>
<dbReference type="EMBL" id="LAUU01000004">
    <property type="protein sequence ID" value="PTD31693.1"/>
    <property type="molecule type" value="Genomic_DNA"/>
</dbReference>
<keyword evidence="5" id="KW-0479">Metal-binding</keyword>
<keyword evidence="7 16" id="KW-0863">Zinc-finger</keyword>
<accession>A0A2T4IAQ2</accession>
<dbReference type="SUPFAM" id="SSF46946">
    <property type="entry name" value="S13-like H2TH domain"/>
    <property type="match status" value="1"/>
</dbReference>
<name>A0A2T4IAQ2_9MOLU</name>
<keyword evidence="8" id="KW-0378">Hydrolase</keyword>
<evidence type="ECO:0000256" key="16">
    <source>
        <dbReference type="PROSITE-ProRule" id="PRU00391"/>
    </source>
</evidence>
<dbReference type="InterPro" id="IPR010979">
    <property type="entry name" value="Ribosomal_uS13-like_H2TH"/>
</dbReference>
<gene>
    <name evidence="19" type="primary">fpg</name>
    <name evidence="19" type="ORF">MLEAa_2310</name>
</gene>
<comment type="catalytic activity">
    <reaction evidence="15">
        <text>2'-deoxyribonucleotide-(2'-deoxyribose 5'-phosphate)-2'-deoxyribonucleotide-DNA = a 3'-end 2'-deoxyribonucleotide-(2,3-dehydro-2,3-deoxyribose 5'-phosphate)-DNA + a 5'-end 5'-phospho-2'-deoxyribonucleoside-DNA + H(+)</text>
        <dbReference type="Rhea" id="RHEA:66592"/>
        <dbReference type="Rhea" id="RHEA-COMP:13180"/>
        <dbReference type="Rhea" id="RHEA-COMP:16897"/>
        <dbReference type="Rhea" id="RHEA-COMP:17067"/>
        <dbReference type="ChEBI" id="CHEBI:15378"/>
        <dbReference type="ChEBI" id="CHEBI:136412"/>
        <dbReference type="ChEBI" id="CHEBI:157695"/>
        <dbReference type="ChEBI" id="CHEBI:167181"/>
        <dbReference type="EC" id="4.2.99.18"/>
    </reaction>
</comment>
<dbReference type="Pfam" id="PF06831">
    <property type="entry name" value="H2TH"/>
    <property type="match status" value="1"/>
</dbReference>
<dbReference type="GO" id="GO:0008270">
    <property type="term" value="F:zinc ion binding"/>
    <property type="evidence" value="ECO:0007669"/>
    <property type="project" value="UniProtKB-KW"/>
</dbReference>
<dbReference type="RefSeq" id="WP_107669529.1">
    <property type="nucleotide sequence ID" value="NZ_LAUU01000004.1"/>
</dbReference>
<dbReference type="PANTHER" id="PTHR22993">
    <property type="entry name" value="FORMAMIDOPYRIMIDINE-DNA GLYCOSYLASE"/>
    <property type="match status" value="1"/>
</dbReference>
<evidence type="ECO:0000256" key="1">
    <source>
        <dbReference type="ARBA" id="ARBA00001668"/>
    </source>
</evidence>
<evidence type="ECO:0000256" key="14">
    <source>
        <dbReference type="ARBA" id="ARBA00023295"/>
    </source>
</evidence>
<evidence type="ECO:0000256" key="5">
    <source>
        <dbReference type="ARBA" id="ARBA00022723"/>
    </source>
</evidence>
<keyword evidence="6" id="KW-0227">DNA damage</keyword>
<dbReference type="InterPro" id="IPR035937">
    <property type="entry name" value="FPG_N"/>
</dbReference>
<comment type="cofactor">
    <cofactor evidence="2">
        <name>Zn(2+)</name>
        <dbReference type="ChEBI" id="CHEBI:29105"/>
    </cofactor>
</comment>
<dbReference type="GO" id="GO:0003684">
    <property type="term" value="F:damaged DNA binding"/>
    <property type="evidence" value="ECO:0007669"/>
    <property type="project" value="InterPro"/>
</dbReference>
<evidence type="ECO:0000256" key="12">
    <source>
        <dbReference type="ARBA" id="ARBA00023239"/>
    </source>
</evidence>
<evidence type="ECO:0000256" key="9">
    <source>
        <dbReference type="ARBA" id="ARBA00022833"/>
    </source>
</evidence>
<dbReference type="CDD" id="cd08966">
    <property type="entry name" value="EcFpg-like_N"/>
    <property type="match status" value="1"/>
</dbReference>
<dbReference type="NCBIfam" id="TIGR00577">
    <property type="entry name" value="fpg"/>
    <property type="match status" value="1"/>
</dbReference>
<dbReference type="AlphaFoldDB" id="A0A2T4IAQ2"/>
<evidence type="ECO:0000256" key="13">
    <source>
        <dbReference type="ARBA" id="ARBA00023268"/>
    </source>
</evidence>
<dbReference type="InterPro" id="IPR012319">
    <property type="entry name" value="FPG_cat"/>
</dbReference>
<dbReference type="GO" id="GO:0006284">
    <property type="term" value="P:base-excision repair"/>
    <property type="evidence" value="ECO:0007669"/>
    <property type="project" value="InterPro"/>
</dbReference>
<evidence type="ECO:0000256" key="10">
    <source>
        <dbReference type="ARBA" id="ARBA00023125"/>
    </source>
</evidence>
<proteinExistence type="inferred from homology"/>
<evidence type="ECO:0000256" key="4">
    <source>
        <dbReference type="ARBA" id="ARBA00011245"/>
    </source>
</evidence>
<evidence type="ECO:0000256" key="3">
    <source>
        <dbReference type="ARBA" id="ARBA00009409"/>
    </source>
</evidence>
<keyword evidence="11" id="KW-0234">DNA repair</keyword>
<dbReference type="GO" id="GO:0034039">
    <property type="term" value="F:8-oxo-7,8-dihydroguanine DNA N-glycosylase activity"/>
    <property type="evidence" value="ECO:0007669"/>
    <property type="project" value="TreeGrafter"/>
</dbReference>
<dbReference type="SUPFAM" id="SSF81624">
    <property type="entry name" value="N-terminal domain of MutM-like DNA repair proteins"/>
    <property type="match status" value="1"/>
</dbReference>
<dbReference type="Proteomes" id="UP000241093">
    <property type="component" value="Unassembled WGS sequence"/>
</dbReference>
<evidence type="ECO:0000256" key="6">
    <source>
        <dbReference type="ARBA" id="ARBA00022763"/>
    </source>
</evidence>
<dbReference type="InterPro" id="IPR015887">
    <property type="entry name" value="DNA_glyclase_Znf_dom_DNA_BS"/>
</dbReference>
<dbReference type="GO" id="GO:0140078">
    <property type="term" value="F:class I DNA-(apurinic or apyrimidinic site) endonuclease activity"/>
    <property type="evidence" value="ECO:0007669"/>
    <property type="project" value="UniProtKB-EC"/>
</dbReference>
<feature type="domain" description="FPG-type" evidence="17">
    <location>
        <begin position="241"/>
        <end position="274"/>
    </location>
</feature>
<evidence type="ECO:0000313" key="19">
    <source>
        <dbReference type="EMBL" id="PTD31693.1"/>
    </source>
</evidence>
<evidence type="ECO:0000256" key="8">
    <source>
        <dbReference type="ARBA" id="ARBA00022801"/>
    </source>
</evidence>
<keyword evidence="13" id="KW-0511">Multifunctional enzyme</keyword>
<comment type="caution">
    <text evidence="19">The sequence shown here is derived from an EMBL/GenBank/DDBJ whole genome shotgun (WGS) entry which is preliminary data.</text>
</comment>
<evidence type="ECO:0000256" key="15">
    <source>
        <dbReference type="ARBA" id="ARBA00044632"/>
    </source>
</evidence>
<dbReference type="GO" id="GO:0003690">
    <property type="term" value="F:double-stranded DNA binding"/>
    <property type="evidence" value="ECO:0007669"/>
    <property type="project" value="UniProtKB-ARBA"/>
</dbReference>
<dbReference type="PROSITE" id="PS51068">
    <property type="entry name" value="FPG_CAT"/>
    <property type="match status" value="1"/>
</dbReference>
<dbReference type="InterPro" id="IPR020629">
    <property type="entry name" value="FPG_Glyclase"/>
</dbReference>
<evidence type="ECO:0000313" key="20">
    <source>
        <dbReference type="Proteomes" id="UP000241093"/>
    </source>
</evidence>
<dbReference type="Gene3D" id="3.20.190.10">
    <property type="entry name" value="MutM-like, N-terminal"/>
    <property type="match status" value="1"/>
</dbReference>
<comment type="subunit">
    <text evidence="4">Monomer.</text>
</comment>
<dbReference type="SMART" id="SM01232">
    <property type="entry name" value="H2TH"/>
    <property type="match status" value="1"/>
</dbReference>
<feature type="domain" description="Formamidopyrimidine-DNA glycosylase catalytic" evidence="18">
    <location>
        <begin position="2"/>
        <end position="116"/>
    </location>
</feature>
<comment type="catalytic activity">
    <reaction evidence="1">
        <text>Hydrolysis of DNA containing ring-opened 7-methylguanine residues, releasing 2,6-diamino-4-hydroxy-5-(N-methyl)formamidopyrimidine.</text>
        <dbReference type="EC" id="3.2.2.23"/>
    </reaction>
</comment>
<dbReference type="PROSITE" id="PS51066">
    <property type="entry name" value="ZF_FPG_2"/>
    <property type="match status" value="1"/>
</dbReference>
<dbReference type="PANTHER" id="PTHR22993:SF9">
    <property type="entry name" value="FORMAMIDOPYRIMIDINE-DNA GLYCOSYLASE"/>
    <property type="match status" value="1"/>
</dbReference>
<comment type="similarity">
    <text evidence="3">Belongs to the FPG family.</text>
</comment>
<protein>
    <submittedName>
        <fullName evidence="19">Formamidopyrimidine-DNA glycosylase</fullName>
    </submittedName>
</protein>
<dbReference type="InterPro" id="IPR015886">
    <property type="entry name" value="H2TH_FPG"/>
</dbReference>
<evidence type="ECO:0000256" key="2">
    <source>
        <dbReference type="ARBA" id="ARBA00001947"/>
    </source>
</evidence>
<sequence>MPELPEVVTVTNTIKPSLINRTIIKSEIFSNKIVSSISVEQFINLTKEQKILDIYNLAKYIVFELKEYVIISHLRMTGKWVIEDPDQYAYKKSWLKAEFLLDNNLVARFYDMRGFGTLNLYNKSTFLKDSHLDKLGPIPLNNQTSVDYLFNKLQKSNKAIKTVLLDQHVISGLGNIYVNEVLFLSKINPLTNANLITKDQTKEIIKNCENVLSQAILLKGTTINDFESLPGVTGSYQNKLFVHLNNKNCKLCNTKISKIKVNGRGTYYCFNCQNNCG</sequence>
<evidence type="ECO:0000256" key="7">
    <source>
        <dbReference type="ARBA" id="ARBA00022771"/>
    </source>
</evidence>
<dbReference type="Gene3D" id="1.10.8.50">
    <property type="match status" value="1"/>
</dbReference>
<dbReference type="NCBIfam" id="NF002211">
    <property type="entry name" value="PRK01103.1"/>
    <property type="match status" value="1"/>
</dbReference>
<dbReference type="InterPro" id="IPR000214">
    <property type="entry name" value="Znf_DNA_glyclase/AP_lyase"/>
</dbReference>
<dbReference type="SMART" id="SM00898">
    <property type="entry name" value="Fapy_DNA_glyco"/>
    <property type="match status" value="1"/>
</dbReference>
<evidence type="ECO:0000256" key="11">
    <source>
        <dbReference type="ARBA" id="ARBA00023204"/>
    </source>
</evidence>
<dbReference type="SUPFAM" id="SSF57716">
    <property type="entry name" value="Glucocorticoid receptor-like (DNA-binding domain)"/>
    <property type="match status" value="1"/>
</dbReference>
<organism evidence="19 20">
    <name type="scientific">Mycoplasma leachii 06049</name>
    <dbReference type="NCBI Taxonomy" id="1188244"/>
    <lineage>
        <taxon>Bacteria</taxon>
        <taxon>Bacillati</taxon>
        <taxon>Mycoplasmatota</taxon>
        <taxon>Mollicutes</taxon>
        <taxon>Mycoplasmataceae</taxon>
        <taxon>Mycoplasma</taxon>
    </lineage>
</organism>
<reference evidence="19 20" key="1">
    <citation type="submission" date="2015-04" db="EMBL/GenBank/DDBJ databases">
        <title>Genome sequence of Mycoplasma leachii strain 06049.</title>
        <authorList>
            <person name="Sirand-Pugnet P."/>
            <person name="Breton M."/>
            <person name="Dordet-Frisoni E."/>
            <person name="Baranowski E."/>
            <person name="Barre A."/>
            <person name="Couture C."/>
            <person name="Dupuy V."/>
            <person name="Gaurivaud P."/>
            <person name="Jacob D."/>
            <person name="Lemaitre C."/>
            <person name="Manso-Silvan L."/>
            <person name="Nikolski M."/>
            <person name="Nouvel L.-X."/>
            <person name="Poumarat F."/>
            <person name="Tardy F."/>
            <person name="Thebault P."/>
            <person name="Theil S."/>
            <person name="Citti C."/>
            <person name="Thiaucourt F."/>
            <person name="Blanchard A."/>
        </authorList>
    </citation>
    <scope>NUCLEOTIDE SEQUENCE [LARGE SCALE GENOMIC DNA]</scope>
    <source>
        <strain evidence="19 20">06049</strain>
    </source>
</reference>
<keyword evidence="10" id="KW-0238">DNA-binding</keyword>
<evidence type="ECO:0000259" key="17">
    <source>
        <dbReference type="PROSITE" id="PS51066"/>
    </source>
</evidence>
<evidence type="ECO:0000259" key="18">
    <source>
        <dbReference type="PROSITE" id="PS51068"/>
    </source>
</evidence>
<dbReference type="Pfam" id="PF06827">
    <property type="entry name" value="zf-FPG_IleRS"/>
    <property type="match status" value="1"/>
</dbReference>
<dbReference type="InterPro" id="IPR010663">
    <property type="entry name" value="Znf_FPG/IleRS"/>
</dbReference>
<keyword evidence="12" id="KW-0456">Lyase</keyword>
<dbReference type="FunFam" id="1.10.8.50:FF:000003">
    <property type="entry name" value="Formamidopyrimidine-DNA glycosylase"/>
    <property type="match status" value="1"/>
</dbReference>
<keyword evidence="14" id="KW-0326">Glycosidase</keyword>
<dbReference type="PROSITE" id="PS01242">
    <property type="entry name" value="ZF_FPG_1"/>
    <property type="match status" value="1"/>
</dbReference>